<keyword evidence="1" id="KW-1133">Transmembrane helix</keyword>
<evidence type="ECO:0000256" key="1">
    <source>
        <dbReference type="SAM" id="Phobius"/>
    </source>
</evidence>
<dbReference type="EMBL" id="MHWA01000001">
    <property type="protein sequence ID" value="OHB02632.1"/>
    <property type="molecule type" value="Genomic_DNA"/>
</dbReference>
<proteinExistence type="predicted"/>
<organism evidence="2 3">
    <name type="scientific">Candidatus Zambryskibacteria bacterium RIFCSPLOWO2_01_FULL_35_19</name>
    <dbReference type="NCBI Taxonomy" id="1802757"/>
    <lineage>
        <taxon>Bacteria</taxon>
        <taxon>Candidatus Zambryskiibacteriota</taxon>
    </lineage>
</organism>
<gene>
    <name evidence="2" type="ORF">A3A90_01740</name>
</gene>
<comment type="caution">
    <text evidence="2">The sequence shown here is derived from an EMBL/GenBank/DDBJ whole genome shotgun (WGS) entry which is preliminary data.</text>
</comment>
<feature type="transmembrane region" description="Helical" evidence="1">
    <location>
        <begin position="20"/>
        <end position="37"/>
    </location>
</feature>
<dbReference type="Proteomes" id="UP000178404">
    <property type="component" value="Unassembled WGS sequence"/>
</dbReference>
<keyword evidence="1" id="KW-0472">Membrane</keyword>
<evidence type="ECO:0000313" key="3">
    <source>
        <dbReference type="Proteomes" id="UP000178404"/>
    </source>
</evidence>
<sequence length="168" mass="18869">MDMDNEFGTKKSFITIKNLVVLLVVVIVVIAGAVYWAKFRQVERGIVIDPPTVTTIDMTKMPTGIPTDLPIEEDVQILQNFETQEEGTNKFQSTRQYISKKSFGENVSVYSDYFFKNEEWSINSPIIGDNLVTFVAGGVNGEEMLISIGKTDLESQTVISINLIYTKE</sequence>
<keyword evidence="1" id="KW-0812">Transmembrane</keyword>
<reference evidence="2 3" key="1">
    <citation type="journal article" date="2016" name="Nat. Commun.">
        <title>Thousands of microbial genomes shed light on interconnected biogeochemical processes in an aquifer system.</title>
        <authorList>
            <person name="Anantharaman K."/>
            <person name="Brown C.T."/>
            <person name="Hug L.A."/>
            <person name="Sharon I."/>
            <person name="Castelle C.J."/>
            <person name="Probst A.J."/>
            <person name="Thomas B.C."/>
            <person name="Singh A."/>
            <person name="Wilkins M.J."/>
            <person name="Karaoz U."/>
            <person name="Brodie E.L."/>
            <person name="Williams K.H."/>
            <person name="Hubbard S.S."/>
            <person name="Banfield J.F."/>
        </authorList>
    </citation>
    <scope>NUCLEOTIDE SEQUENCE [LARGE SCALE GENOMIC DNA]</scope>
</reference>
<dbReference type="AlphaFoldDB" id="A0A1G2U1A5"/>
<protein>
    <submittedName>
        <fullName evidence="2">Uncharacterized protein</fullName>
    </submittedName>
</protein>
<name>A0A1G2U1A5_9BACT</name>
<accession>A0A1G2U1A5</accession>
<evidence type="ECO:0000313" key="2">
    <source>
        <dbReference type="EMBL" id="OHB02632.1"/>
    </source>
</evidence>